<accession>F9G120</accession>
<name>F9G120_FUSOF</name>
<organism evidence="2">
    <name type="scientific">Fusarium oxysporum (strain Fo5176)</name>
    <name type="common">Fusarium vascular wilt</name>
    <dbReference type="NCBI Taxonomy" id="660025"/>
    <lineage>
        <taxon>Eukaryota</taxon>
        <taxon>Fungi</taxon>
        <taxon>Dikarya</taxon>
        <taxon>Ascomycota</taxon>
        <taxon>Pezizomycotina</taxon>
        <taxon>Sordariomycetes</taxon>
        <taxon>Hypocreomycetidae</taxon>
        <taxon>Hypocreales</taxon>
        <taxon>Nectriaceae</taxon>
        <taxon>Fusarium</taxon>
        <taxon>Fusarium oxysporum species complex</taxon>
    </lineage>
</organism>
<evidence type="ECO:0000313" key="2">
    <source>
        <dbReference type="EMBL" id="EGU77127.1"/>
    </source>
</evidence>
<comment type="caution">
    <text evidence="2">The sequence shown here is derived from an EMBL/GenBank/DDBJ whole genome shotgun (WGS) entry which is preliminary data.</text>
</comment>
<feature type="region of interest" description="Disordered" evidence="1">
    <location>
        <begin position="263"/>
        <end position="303"/>
    </location>
</feature>
<protein>
    <submittedName>
        <fullName evidence="2">Uncharacterized protein</fullName>
    </submittedName>
</protein>
<sequence>MDNNLFVNKNSLSIEDLFRQMNRPIILTSNGLMLPGDPSTLQKVSEFKAIAIVAGDLLCGLRFESPSGETGNMVAPSDLGKNAIIYQGDTAGERPAIESSKLLLRDITLGNIPLPITIKRLMGEKLPAGYRKIEIKFSFVEASEGNNTQRQADNWRLNNPLAKLLSSLACEHRDYSDNDIYVRQQQQREIPCSIDSNTMAITIVQIPGIDLYLSRMFIMSDFTPVFTGVLTFSYRNIDPLIHIRTLTTHYNFAAIMSNIHGVPPNDREASETSSMVVETGKSDSNEPSFAASTNEGESSAATQPVLTIRPAPRIVTINHVGELRFIGILDPLDRAVGYYFDNPHEDFLVRNVMAHSNLAVRAVIFQGERGAGNHVARKLPSLYPGQGVREFHFNLPFRVAGPATFRQLRLPLGFRRCFLGLKPKGTVVHKLTRDDECSLPEVRRYNRIWHAWKQENGALPERKCDVALMAWPAMAYCAGGMSLEFVQELEVDSL</sequence>
<dbReference type="OrthoDB" id="5026901at2759"/>
<dbReference type="EMBL" id="AFQF01003061">
    <property type="protein sequence ID" value="EGU77127.1"/>
    <property type="molecule type" value="Genomic_DNA"/>
</dbReference>
<gene>
    <name evidence="2" type="ORF">FOXB_12352</name>
</gene>
<evidence type="ECO:0000256" key="1">
    <source>
        <dbReference type="SAM" id="MobiDB-lite"/>
    </source>
</evidence>
<feature type="compositionally biased region" description="Polar residues" evidence="1">
    <location>
        <begin position="285"/>
        <end position="303"/>
    </location>
</feature>
<reference evidence="2" key="1">
    <citation type="journal article" date="2012" name="Mol. Plant Microbe Interact.">
        <title>A highly conserved effector in Fusarium oxysporum is required for full virulence on Arabidopsis.</title>
        <authorList>
            <person name="Thatcher L.F."/>
            <person name="Gardiner D.M."/>
            <person name="Kazan K."/>
            <person name="Manners J."/>
        </authorList>
    </citation>
    <scope>NUCLEOTIDE SEQUENCE [LARGE SCALE GENOMIC DNA]</scope>
    <source>
        <strain evidence="2">Fo5176</strain>
    </source>
</reference>
<dbReference type="AlphaFoldDB" id="F9G120"/>
<proteinExistence type="predicted"/>